<evidence type="ECO:0000256" key="2">
    <source>
        <dbReference type="ARBA" id="ARBA00022771"/>
    </source>
</evidence>
<dbReference type="SUPFAM" id="SSF82199">
    <property type="entry name" value="SET domain"/>
    <property type="match status" value="1"/>
</dbReference>
<dbReference type="Gene3D" id="6.10.140.2220">
    <property type="match status" value="1"/>
</dbReference>
<feature type="domain" description="SET" evidence="5">
    <location>
        <begin position="5"/>
        <end position="258"/>
    </location>
</feature>
<feature type="domain" description="MYND-type" evidence="6">
    <location>
        <begin position="54"/>
        <end position="98"/>
    </location>
</feature>
<dbReference type="Gene3D" id="2.170.270.10">
    <property type="entry name" value="SET domain"/>
    <property type="match status" value="1"/>
</dbReference>
<proteinExistence type="predicted"/>
<evidence type="ECO:0000259" key="5">
    <source>
        <dbReference type="PROSITE" id="PS50280"/>
    </source>
</evidence>
<dbReference type="GO" id="GO:0008270">
    <property type="term" value="F:zinc ion binding"/>
    <property type="evidence" value="ECO:0007669"/>
    <property type="project" value="UniProtKB-KW"/>
</dbReference>
<dbReference type="Pfam" id="PF00856">
    <property type="entry name" value="SET"/>
    <property type="match status" value="1"/>
</dbReference>
<keyword evidence="3" id="KW-0862">Zinc</keyword>
<dbReference type="PROSITE" id="PS50865">
    <property type="entry name" value="ZF_MYND_2"/>
    <property type="match status" value="1"/>
</dbReference>
<dbReference type="SUPFAM" id="SSF144232">
    <property type="entry name" value="HIT/MYND zinc finger-like"/>
    <property type="match status" value="1"/>
</dbReference>
<organism evidence="7 8">
    <name type="scientific">Colletotrichum incanum</name>
    <name type="common">Soybean anthracnose fungus</name>
    <dbReference type="NCBI Taxonomy" id="1573173"/>
    <lineage>
        <taxon>Eukaryota</taxon>
        <taxon>Fungi</taxon>
        <taxon>Dikarya</taxon>
        <taxon>Ascomycota</taxon>
        <taxon>Pezizomycotina</taxon>
        <taxon>Sordariomycetes</taxon>
        <taxon>Hypocreomycetidae</taxon>
        <taxon>Glomerellales</taxon>
        <taxon>Glomerellaceae</taxon>
        <taxon>Colletotrichum</taxon>
        <taxon>Colletotrichum spaethianum species complex</taxon>
    </lineage>
</organism>
<keyword evidence="8" id="KW-1185">Reference proteome</keyword>
<evidence type="ECO:0000256" key="3">
    <source>
        <dbReference type="ARBA" id="ARBA00022833"/>
    </source>
</evidence>
<dbReference type="Pfam" id="PF01753">
    <property type="entry name" value="zf-MYND"/>
    <property type="match status" value="1"/>
</dbReference>
<accession>A0A162Q932</accession>
<name>A0A162Q932_COLIC</name>
<dbReference type="AlphaFoldDB" id="A0A162Q932"/>
<reference evidence="7 8" key="1">
    <citation type="submission" date="2015-06" db="EMBL/GenBank/DDBJ databases">
        <title>Survival trade-offs in plant roots during colonization by closely related pathogenic and mutualistic fungi.</title>
        <authorList>
            <person name="Hacquard S."/>
            <person name="Kracher B."/>
            <person name="Hiruma K."/>
            <person name="Weinman A."/>
            <person name="Muench P."/>
            <person name="Garrido Oter R."/>
            <person name="Ver Loren van Themaat E."/>
            <person name="Dallerey J.-F."/>
            <person name="Damm U."/>
            <person name="Henrissat B."/>
            <person name="Lespinet O."/>
            <person name="Thon M."/>
            <person name="Kemen E."/>
            <person name="McHardy A.C."/>
            <person name="Schulze-Lefert P."/>
            <person name="O'Connell R.J."/>
        </authorList>
    </citation>
    <scope>NUCLEOTIDE SEQUENCE [LARGE SCALE GENOMIC DNA]</scope>
    <source>
        <strain evidence="7 8">MAFF 238704</strain>
    </source>
</reference>
<dbReference type="GO" id="GO:0005634">
    <property type="term" value="C:nucleus"/>
    <property type="evidence" value="ECO:0007669"/>
    <property type="project" value="TreeGrafter"/>
</dbReference>
<keyword evidence="1" id="KW-0479">Metal-binding</keyword>
<dbReference type="PROSITE" id="PS01360">
    <property type="entry name" value="ZF_MYND_1"/>
    <property type="match status" value="1"/>
</dbReference>
<dbReference type="PANTHER" id="PTHR12197:SF251">
    <property type="entry name" value="EG:BACR7C10.4 PROTEIN"/>
    <property type="match status" value="1"/>
</dbReference>
<dbReference type="InterPro" id="IPR046341">
    <property type="entry name" value="SET_dom_sf"/>
</dbReference>
<dbReference type="PANTHER" id="PTHR12197">
    <property type="entry name" value="HISTONE-LYSINE N-METHYLTRANSFERASE SMYD"/>
    <property type="match status" value="1"/>
</dbReference>
<evidence type="ECO:0000313" key="8">
    <source>
        <dbReference type="Proteomes" id="UP000076584"/>
    </source>
</evidence>
<evidence type="ECO:0000256" key="1">
    <source>
        <dbReference type="ARBA" id="ARBA00022723"/>
    </source>
</evidence>
<protein>
    <submittedName>
        <fullName evidence="7">Mynd finger</fullName>
    </submittedName>
</protein>
<dbReference type="InterPro" id="IPR001214">
    <property type="entry name" value="SET_dom"/>
</dbReference>
<gene>
    <name evidence="7" type="ORF">CI238_01150</name>
</gene>
<dbReference type="EMBL" id="LFIW01000022">
    <property type="protein sequence ID" value="KZL88235.1"/>
    <property type="molecule type" value="Genomic_DNA"/>
</dbReference>
<evidence type="ECO:0000313" key="7">
    <source>
        <dbReference type="EMBL" id="KZL88235.1"/>
    </source>
</evidence>
<dbReference type="STRING" id="1573173.A0A162Q932"/>
<dbReference type="CDD" id="cd20071">
    <property type="entry name" value="SET_SMYD"/>
    <property type="match status" value="1"/>
</dbReference>
<dbReference type="Gene3D" id="1.10.220.160">
    <property type="match status" value="1"/>
</dbReference>
<sequence length="560" mass="62504">MVVNNGIEVRGTKGGAKGGRSIHATRRFKPGDVIASFEDPAVVLPPGHRALEYCNHCLKKQQQPGGVKLRACTGCKTVAYCGPACQRANWSLVHKLECKAVQRLHEIKPAHEPDWVPTPIRAAVQVMLRPQVLARFEELEGHVEQWRKKDETDLQLQSHGVVRCLGLDTGTFEALEGAFQVLCKLLAGANESVMQLQTNAFSRSEEYYETGGVFLDTTLAMINHSCVPNALVQFGGRTATLRAASFIDPGNEIEISYIDQTQPKSKRQHELNLYHFECSCNKCQHDLDEYQVAMADPTVELNTFSVMPDIERFKTPPGGVNFDPQQGVEVMKLYKIFPALPRSMMSDEKHKWLRKAYKTASWFPKVGKYAIEPFAQLVDEATFYFGKDRSNHECALAVACFSAYEIEPYKHIVPFHPQRLKGLSSIAIALSNTAPNPAKLTKLARDMAATKTFPQAGVKVLENLDQVSLCQMVLAIIDIYSPQAPSADWEVVVLAKEMLSDIESLPGRERENALIDAWRRDPKGMEEFFRYGLVEPVKTLSELGKVVLEADLGQDRDLSA</sequence>
<comment type="caution">
    <text evidence="7">The sequence shown here is derived from an EMBL/GenBank/DDBJ whole genome shotgun (WGS) entry which is preliminary data.</text>
</comment>
<evidence type="ECO:0000259" key="6">
    <source>
        <dbReference type="PROSITE" id="PS50865"/>
    </source>
</evidence>
<keyword evidence="2 4" id="KW-0863">Zinc-finger</keyword>
<dbReference type="InterPro" id="IPR002893">
    <property type="entry name" value="Znf_MYND"/>
</dbReference>
<dbReference type="PROSITE" id="PS50280">
    <property type="entry name" value="SET"/>
    <property type="match status" value="1"/>
</dbReference>
<dbReference type="InterPro" id="IPR050869">
    <property type="entry name" value="H3K4_H4K5_MeTrfase"/>
</dbReference>
<dbReference type="Proteomes" id="UP000076584">
    <property type="component" value="Unassembled WGS sequence"/>
</dbReference>
<evidence type="ECO:0000256" key="4">
    <source>
        <dbReference type="PROSITE-ProRule" id="PRU00134"/>
    </source>
</evidence>